<organism evidence="2 3">
    <name type="scientific">Magallana gigas</name>
    <name type="common">Pacific oyster</name>
    <name type="synonym">Crassostrea gigas</name>
    <dbReference type="NCBI Taxonomy" id="29159"/>
    <lineage>
        <taxon>Eukaryota</taxon>
        <taxon>Metazoa</taxon>
        <taxon>Spiralia</taxon>
        <taxon>Lophotrochozoa</taxon>
        <taxon>Mollusca</taxon>
        <taxon>Bivalvia</taxon>
        <taxon>Autobranchia</taxon>
        <taxon>Pteriomorphia</taxon>
        <taxon>Ostreida</taxon>
        <taxon>Ostreoidea</taxon>
        <taxon>Ostreidae</taxon>
        <taxon>Magallana</taxon>
    </lineage>
</organism>
<accession>A0A8W8LLA2</accession>
<evidence type="ECO:0008006" key="4">
    <source>
        <dbReference type="Google" id="ProtNLM"/>
    </source>
</evidence>
<feature type="chain" id="PRO_5036457710" description="EB domain-containing protein" evidence="1">
    <location>
        <begin position="20"/>
        <end position="110"/>
    </location>
</feature>
<reference evidence="2" key="1">
    <citation type="submission" date="2022-08" db="UniProtKB">
        <authorList>
            <consortium name="EnsemblMetazoa"/>
        </authorList>
    </citation>
    <scope>IDENTIFICATION</scope>
    <source>
        <strain evidence="2">05x7-T-G4-1.051#20</strain>
    </source>
</reference>
<sequence>MSTFVYIYIIIVLIKRYSADEITRNVCFKTASELVKNLNKCRFSLKSVVDLMQDNGFEVWHTQDCRKKDAQCIQLNSACICQCLSGYSKVKGICSINVPISNQTRDNVEN</sequence>
<dbReference type="Proteomes" id="UP000005408">
    <property type="component" value="Unassembled WGS sequence"/>
</dbReference>
<dbReference type="AlphaFoldDB" id="A0A8W8LLA2"/>
<evidence type="ECO:0000256" key="1">
    <source>
        <dbReference type="SAM" id="SignalP"/>
    </source>
</evidence>
<evidence type="ECO:0000313" key="3">
    <source>
        <dbReference type="Proteomes" id="UP000005408"/>
    </source>
</evidence>
<feature type="signal peptide" evidence="1">
    <location>
        <begin position="1"/>
        <end position="19"/>
    </location>
</feature>
<evidence type="ECO:0000313" key="2">
    <source>
        <dbReference type="EnsemblMetazoa" id="G28602.2:cds"/>
    </source>
</evidence>
<protein>
    <recommendedName>
        <fullName evidence="4">EB domain-containing protein</fullName>
    </recommendedName>
</protein>
<proteinExistence type="predicted"/>
<dbReference type="EnsemblMetazoa" id="G28602.2">
    <property type="protein sequence ID" value="G28602.2:cds"/>
    <property type="gene ID" value="G28602"/>
</dbReference>
<keyword evidence="1" id="KW-0732">Signal</keyword>
<name>A0A8W8LLA2_MAGGI</name>
<keyword evidence="3" id="KW-1185">Reference proteome</keyword>